<gene>
    <name evidence="1" type="ORF">RF11_04897</name>
</gene>
<organism evidence="1 2">
    <name type="scientific">Thelohanellus kitauei</name>
    <name type="common">Myxosporean</name>
    <dbReference type="NCBI Taxonomy" id="669202"/>
    <lineage>
        <taxon>Eukaryota</taxon>
        <taxon>Metazoa</taxon>
        <taxon>Cnidaria</taxon>
        <taxon>Myxozoa</taxon>
        <taxon>Myxosporea</taxon>
        <taxon>Bivalvulida</taxon>
        <taxon>Platysporina</taxon>
        <taxon>Myxobolidae</taxon>
        <taxon>Thelohanellus</taxon>
    </lineage>
</organism>
<dbReference type="AlphaFoldDB" id="A0A0C2M8I3"/>
<protein>
    <submittedName>
        <fullName evidence="1">Uncharacterized protein</fullName>
    </submittedName>
</protein>
<reference evidence="1 2" key="1">
    <citation type="journal article" date="2014" name="Genome Biol. Evol.">
        <title>The genome of the myxosporean Thelohanellus kitauei shows adaptations to nutrient acquisition within its fish host.</title>
        <authorList>
            <person name="Yang Y."/>
            <person name="Xiong J."/>
            <person name="Zhou Z."/>
            <person name="Huo F."/>
            <person name="Miao W."/>
            <person name="Ran C."/>
            <person name="Liu Y."/>
            <person name="Zhang J."/>
            <person name="Feng J."/>
            <person name="Wang M."/>
            <person name="Wang M."/>
            <person name="Wang L."/>
            <person name="Yao B."/>
        </authorList>
    </citation>
    <scope>NUCLEOTIDE SEQUENCE [LARGE SCALE GENOMIC DNA]</scope>
    <source>
        <strain evidence="1">Wuqing</strain>
    </source>
</reference>
<accession>A0A0C2M8I3</accession>
<evidence type="ECO:0000313" key="1">
    <source>
        <dbReference type="EMBL" id="KII63300.1"/>
    </source>
</evidence>
<comment type="caution">
    <text evidence="1">The sequence shown here is derived from an EMBL/GenBank/DDBJ whole genome shotgun (WGS) entry which is preliminary data.</text>
</comment>
<evidence type="ECO:0000313" key="2">
    <source>
        <dbReference type="Proteomes" id="UP000031668"/>
    </source>
</evidence>
<name>A0A0C2M8I3_THEKT</name>
<dbReference type="Proteomes" id="UP000031668">
    <property type="component" value="Unassembled WGS sequence"/>
</dbReference>
<proteinExistence type="predicted"/>
<sequence length="117" mass="13653">MFLKFWYATGSSSKSEEVEGWTRFRFLAQEDHLLFNEVIKKLNNGTSGIHNVKWWLVDFLKCSKNIKVASNILDDTNFLFKISTYDRIISKVYLMVCQRQSGLDSLDVKYFGSEPPQ</sequence>
<keyword evidence="2" id="KW-1185">Reference proteome</keyword>
<dbReference type="EMBL" id="JWZT01004744">
    <property type="protein sequence ID" value="KII63300.1"/>
    <property type="molecule type" value="Genomic_DNA"/>
</dbReference>